<name>A0ABD6WZH3_PHODM</name>
<dbReference type="AlphaFoldDB" id="A0ABD6WZH3"/>
<evidence type="ECO:0000313" key="1">
    <source>
        <dbReference type="EMBL" id="PSU15109.1"/>
    </source>
</evidence>
<reference evidence="1 2" key="1">
    <citation type="submission" date="2018-03" db="EMBL/GenBank/DDBJ databases">
        <title>Whole genome sequencing of Histamine producing bacteria.</title>
        <authorList>
            <person name="Butler K."/>
        </authorList>
    </citation>
    <scope>NUCLEOTIDE SEQUENCE [LARGE SCALE GENOMIC DNA]</scope>
    <source>
        <strain evidence="1 2">BT-6</strain>
    </source>
</reference>
<dbReference type="EMBL" id="PYMM01000018">
    <property type="protein sequence ID" value="PSU15109.1"/>
    <property type="molecule type" value="Genomic_DNA"/>
</dbReference>
<proteinExistence type="predicted"/>
<protein>
    <submittedName>
        <fullName evidence="1">Structural protein P5</fullName>
    </submittedName>
</protein>
<dbReference type="Proteomes" id="UP000241404">
    <property type="component" value="Unassembled WGS sequence"/>
</dbReference>
<sequence>MKPTLGTKNNNPLNIRYNPANKWQGMTGQNKGYCTFESSVYGIRAGAVLMKNYITKYGLTSVKGLVNRWAPPSDNNPTQNYINYVAKRLGVSPNTAVLQVGDIPSLIKAMIHFENGMNPYSDETILKAVRLAGIDV</sequence>
<gene>
    <name evidence="1" type="ORF">CTM90_18285</name>
</gene>
<accession>A0ABD6WZH3</accession>
<evidence type="ECO:0000313" key="2">
    <source>
        <dbReference type="Proteomes" id="UP000241404"/>
    </source>
</evidence>
<organism evidence="1 2">
    <name type="scientific">Photobacterium damselae</name>
    <dbReference type="NCBI Taxonomy" id="38293"/>
    <lineage>
        <taxon>Bacteria</taxon>
        <taxon>Pseudomonadati</taxon>
        <taxon>Pseudomonadota</taxon>
        <taxon>Gammaproteobacteria</taxon>
        <taxon>Vibrionales</taxon>
        <taxon>Vibrionaceae</taxon>
        <taxon>Photobacterium</taxon>
    </lineage>
</organism>
<comment type="caution">
    <text evidence="1">The sequence shown here is derived from an EMBL/GenBank/DDBJ whole genome shotgun (WGS) entry which is preliminary data.</text>
</comment>